<dbReference type="AlphaFoldDB" id="A0A1F4TMM0"/>
<organism evidence="1 2">
    <name type="scientific">candidate division WOR-1 bacterium RIFOXYC2_FULL_41_25</name>
    <dbReference type="NCBI Taxonomy" id="1802586"/>
    <lineage>
        <taxon>Bacteria</taxon>
        <taxon>Bacillati</taxon>
        <taxon>Saganbacteria</taxon>
    </lineage>
</organism>
<gene>
    <name evidence="1" type="ORF">A2462_00595</name>
</gene>
<evidence type="ECO:0000313" key="2">
    <source>
        <dbReference type="Proteomes" id="UP000177309"/>
    </source>
</evidence>
<evidence type="ECO:0000313" key="1">
    <source>
        <dbReference type="EMBL" id="OGC33760.1"/>
    </source>
</evidence>
<reference evidence="1 2" key="1">
    <citation type="journal article" date="2016" name="Nat. Commun.">
        <title>Thousands of microbial genomes shed light on interconnected biogeochemical processes in an aquifer system.</title>
        <authorList>
            <person name="Anantharaman K."/>
            <person name="Brown C.T."/>
            <person name="Hug L.A."/>
            <person name="Sharon I."/>
            <person name="Castelle C.J."/>
            <person name="Probst A.J."/>
            <person name="Thomas B.C."/>
            <person name="Singh A."/>
            <person name="Wilkins M.J."/>
            <person name="Karaoz U."/>
            <person name="Brodie E.L."/>
            <person name="Williams K.H."/>
            <person name="Hubbard S.S."/>
            <person name="Banfield J.F."/>
        </authorList>
    </citation>
    <scope>NUCLEOTIDE SEQUENCE [LARGE SCALE GENOMIC DNA]</scope>
</reference>
<proteinExistence type="predicted"/>
<comment type="caution">
    <text evidence="1">The sequence shown here is derived from an EMBL/GenBank/DDBJ whole genome shotgun (WGS) entry which is preliminary data.</text>
</comment>
<sequence length="235" mass="25820">MLFGIDGNVLQLEEGQGLFHNSSAGAPAAAIFRTLGGVVSVSMDKKTLNYNTSTTILSLNIEKTPTLAGEIARLLIKVADVAMVLELSFPERDEIIEAIWNDENPHITLDNLQTLENILTGLEKRRVGSPYILLHNALILNSGNASTNGTGSLAIDKLIFSYLARAIFNWSKQRITATLRFAGARFSLEVNKDDNDPNGVKLTITDQSKNQSRDFSFTDSPTKFAELFEQAMLDE</sequence>
<protein>
    <submittedName>
        <fullName evidence="1">Uncharacterized protein</fullName>
    </submittedName>
</protein>
<dbReference type="Proteomes" id="UP000177309">
    <property type="component" value="Unassembled WGS sequence"/>
</dbReference>
<name>A0A1F4TMM0_UNCSA</name>
<dbReference type="EMBL" id="MEUI01000028">
    <property type="protein sequence ID" value="OGC33760.1"/>
    <property type="molecule type" value="Genomic_DNA"/>
</dbReference>
<accession>A0A1F4TMM0</accession>